<keyword evidence="9" id="KW-1185">Reference proteome</keyword>
<feature type="domain" description="HOOK N-terminal" evidence="7">
    <location>
        <begin position="20"/>
        <end position="157"/>
    </location>
</feature>
<dbReference type="EMBL" id="JAANQT010000769">
    <property type="protein sequence ID" value="KAG1308508.1"/>
    <property type="molecule type" value="Genomic_DNA"/>
</dbReference>
<keyword evidence="3 4" id="KW-0175">Coiled coil</keyword>
<organism evidence="8 9">
    <name type="scientific">Rhizopus oryzae</name>
    <name type="common">Mucormycosis agent</name>
    <name type="synonym">Rhizopus arrhizus var. delemar</name>
    <dbReference type="NCBI Taxonomy" id="64495"/>
    <lineage>
        <taxon>Eukaryota</taxon>
        <taxon>Fungi</taxon>
        <taxon>Fungi incertae sedis</taxon>
        <taxon>Mucoromycota</taxon>
        <taxon>Mucoromycotina</taxon>
        <taxon>Mucoromycetes</taxon>
        <taxon>Mucorales</taxon>
        <taxon>Mucorineae</taxon>
        <taxon>Rhizopodaceae</taxon>
        <taxon>Rhizopus</taxon>
    </lineage>
</organism>
<dbReference type="InterPro" id="IPR043936">
    <property type="entry name" value="HOOK_N"/>
</dbReference>
<evidence type="ECO:0000313" key="9">
    <source>
        <dbReference type="Proteomes" id="UP000716291"/>
    </source>
</evidence>
<feature type="coiled-coil region" evidence="4">
    <location>
        <begin position="570"/>
        <end position="636"/>
    </location>
</feature>
<dbReference type="PANTHER" id="PTHR18947">
    <property type="entry name" value="HOOK PROTEINS"/>
    <property type="match status" value="1"/>
</dbReference>
<dbReference type="PANTHER" id="PTHR18947:SF28">
    <property type="entry name" value="GIRDIN, ISOFORM A"/>
    <property type="match status" value="1"/>
</dbReference>
<evidence type="ECO:0000256" key="4">
    <source>
        <dbReference type="SAM" id="Coils"/>
    </source>
</evidence>
<sequence>MISITDPSEINQAEVTQAAACVEWINSLEGISHNISHITELSDGIILFEVLSNIDYKWFRLIRSADVGDNWVFKINNLKKLYKIISRYYEDVLGYNFSRFPPVNLNAIAKESSPHEILTLCKFVLYIAVLCADNEKYIQKIQQLSPMSQQQLMHLIDETMKYTNASQEDESQQSSANYTPRSSYADDGSYQSELMRISKEKDELETQNRQLIDKHSELLTKYDKIEEEKQDLQARLKDMDRAVENANKTGMADVIMKTEIEHLKRDLERSEDVRQEQERKLDEQSSQIKDLLRRNEESAKYEEQVVKLKDQLDEYRHTAEKLQKAENVIEKYKKKLEETADLKRQVKMLEERNHALIEHTQKLEDEYGSLIAFKSLMESYKDQVAELQTQNNELIREKNRVDYELTQATKKLDLMEDERIRDSDRIQLLEDHLQEAQFGMGTTIADKPATKSNNTADSDDMDLDDFNLNDSLEDTLKETNVTELKLANRRLERQVKQLQEEQAAGRSQKAVVLQHLLDDANRLKTQFEKSYIEVSQERDILQSDMARIREGIPDALVDQSSLTLSLRLHTVELEKEIKALRETVTKLEKRIEEGRFNDPEATGDMRNRCQEIEQKFKHLEEQNKKQLEDINKLLIEKDILQGRTIEQNDELREQQRLNGEMKASLAAYAAQNDDPIRQQNAHMQQQTIQLQEQLHEIQLKLKKAKEFIKQQDKMLKEAKLDGSTGNFDEAVASLKSEIALRDEETEKLKKQIHEIRLQSRREQQLIISAWYDISRRANKEILNAKSFPNSWLGQQRLSLDNQLKRR</sequence>
<comment type="subcellular location">
    <subcellularLocation>
        <location evidence="1">Cytoplasm</location>
    </subcellularLocation>
</comment>
<evidence type="ECO:0000256" key="2">
    <source>
        <dbReference type="ARBA" id="ARBA00022490"/>
    </source>
</evidence>
<dbReference type="SUPFAM" id="SSF116907">
    <property type="entry name" value="Hook domain"/>
    <property type="match status" value="1"/>
</dbReference>
<dbReference type="CDD" id="cd22211">
    <property type="entry name" value="HkD_SF"/>
    <property type="match status" value="1"/>
</dbReference>
<dbReference type="GO" id="GO:0008017">
    <property type="term" value="F:microtubule binding"/>
    <property type="evidence" value="ECO:0007669"/>
    <property type="project" value="InterPro"/>
</dbReference>
<dbReference type="GO" id="GO:0031122">
    <property type="term" value="P:cytoplasmic microtubule organization"/>
    <property type="evidence" value="ECO:0007669"/>
    <property type="project" value="InterPro"/>
</dbReference>
<feature type="domain" description="Hook C-terminal" evidence="6">
    <location>
        <begin position="221"/>
        <end position="637"/>
    </location>
</feature>
<dbReference type="GO" id="GO:0051959">
    <property type="term" value="F:dynein light intermediate chain binding"/>
    <property type="evidence" value="ECO:0007669"/>
    <property type="project" value="TreeGrafter"/>
</dbReference>
<evidence type="ECO:0008006" key="10">
    <source>
        <dbReference type="Google" id="ProtNLM"/>
    </source>
</evidence>
<proteinExistence type="predicted"/>
<evidence type="ECO:0000259" key="6">
    <source>
        <dbReference type="Pfam" id="PF05622"/>
    </source>
</evidence>
<dbReference type="Pfam" id="PF05622">
    <property type="entry name" value="HOOK"/>
    <property type="match status" value="1"/>
</dbReference>
<gene>
    <name evidence="8" type="ORF">G6F64_005990</name>
</gene>
<evidence type="ECO:0000256" key="5">
    <source>
        <dbReference type="SAM" id="MobiDB-lite"/>
    </source>
</evidence>
<comment type="caution">
    <text evidence="8">The sequence shown here is derived from an EMBL/GenBank/DDBJ whole genome shotgun (WGS) entry which is preliminary data.</text>
</comment>
<protein>
    <recommendedName>
        <fullName evidence="10">HOOK N-terminal domain-containing protein</fullName>
    </recommendedName>
</protein>
<reference evidence="8" key="1">
    <citation type="journal article" date="2020" name="Microb. Genom.">
        <title>Genetic diversity of clinical and environmental Mucorales isolates obtained from an investigation of mucormycosis cases among solid organ transplant recipients.</title>
        <authorList>
            <person name="Nguyen M.H."/>
            <person name="Kaul D."/>
            <person name="Muto C."/>
            <person name="Cheng S.J."/>
            <person name="Richter R.A."/>
            <person name="Bruno V.M."/>
            <person name="Liu G."/>
            <person name="Beyhan S."/>
            <person name="Sundermann A.J."/>
            <person name="Mounaud S."/>
            <person name="Pasculle A.W."/>
            <person name="Nierman W.C."/>
            <person name="Driscoll E."/>
            <person name="Cumbie R."/>
            <person name="Clancy C.J."/>
            <person name="Dupont C.L."/>
        </authorList>
    </citation>
    <scope>NUCLEOTIDE SEQUENCE</scope>
    <source>
        <strain evidence="8">GL11</strain>
    </source>
</reference>
<accession>A0A9P6X9J8</accession>
<dbReference type="AlphaFoldDB" id="A0A9P6X9J8"/>
<feature type="coiled-coil region" evidence="4">
    <location>
        <begin position="481"/>
        <end position="508"/>
    </location>
</feature>
<keyword evidence="2" id="KW-0963">Cytoplasm</keyword>
<feature type="coiled-coil region" evidence="4">
    <location>
        <begin position="194"/>
        <end position="404"/>
    </location>
</feature>
<evidence type="ECO:0000256" key="3">
    <source>
        <dbReference type="ARBA" id="ARBA00023054"/>
    </source>
</evidence>
<dbReference type="GO" id="GO:0030705">
    <property type="term" value="P:cytoskeleton-dependent intracellular transport"/>
    <property type="evidence" value="ECO:0007669"/>
    <property type="project" value="InterPro"/>
</dbReference>
<feature type="region of interest" description="Disordered" evidence="5">
    <location>
        <begin position="164"/>
        <end position="190"/>
    </location>
</feature>
<name>A0A9P6X9J8_RHIOR</name>
<dbReference type="Gene3D" id="1.10.418.10">
    <property type="entry name" value="Calponin-like domain"/>
    <property type="match status" value="1"/>
</dbReference>
<dbReference type="GO" id="GO:0005737">
    <property type="term" value="C:cytoplasm"/>
    <property type="evidence" value="ECO:0007669"/>
    <property type="project" value="UniProtKB-SubCell"/>
</dbReference>
<dbReference type="GO" id="GO:0005815">
    <property type="term" value="C:microtubule organizing center"/>
    <property type="evidence" value="ECO:0007669"/>
    <property type="project" value="TreeGrafter"/>
</dbReference>
<evidence type="ECO:0000313" key="8">
    <source>
        <dbReference type="EMBL" id="KAG1308508.1"/>
    </source>
</evidence>
<dbReference type="Pfam" id="PF19047">
    <property type="entry name" value="HOOK_N"/>
    <property type="match status" value="1"/>
</dbReference>
<evidence type="ECO:0000256" key="1">
    <source>
        <dbReference type="ARBA" id="ARBA00004496"/>
    </source>
</evidence>
<dbReference type="OrthoDB" id="49395at2759"/>
<dbReference type="InterPro" id="IPR036872">
    <property type="entry name" value="CH_dom_sf"/>
</dbReference>
<dbReference type="InterPro" id="IPR008636">
    <property type="entry name" value="Hook_C"/>
</dbReference>
<dbReference type="Proteomes" id="UP000716291">
    <property type="component" value="Unassembled WGS sequence"/>
</dbReference>
<evidence type="ECO:0000259" key="7">
    <source>
        <dbReference type="Pfam" id="PF19047"/>
    </source>
</evidence>